<dbReference type="Proteomes" id="UP000610760">
    <property type="component" value="Unassembled WGS sequence"/>
</dbReference>
<dbReference type="AlphaFoldDB" id="A0A926I584"/>
<reference evidence="1" key="1">
    <citation type="submission" date="2020-08" db="EMBL/GenBank/DDBJ databases">
        <title>Genome public.</title>
        <authorList>
            <person name="Liu C."/>
            <person name="Sun Q."/>
        </authorList>
    </citation>
    <scope>NUCLEOTIDE SEQUENCE</scope>
    <source>
        <strain evidence="1">NSJ-33</strain>
    </source>
</reference>
<sequence length="59" mass="6257">MMTRGMSNVVKGIAAGMLVGTAAYVAGHTSKTKGKQMKKKAAKAMKTVGNVFENISYMM</sequence>
<evidence type="ECO:0000313" key="2">
    <source>
        <dbReference type="Proteomes" id="UP000610760"/>
    </source>
</evidence>
<organism evidence="1 2">
    <name type="scientific">Fumia xinanensis</name>
    <dbReference type="NCBI Taxonomy" id="2763659"/>
    <lineage>
        <taxon>Bacteria</taxon>
        <taxon>Bacillati</taxon>
        <taxon>Bacillota</taxon>
        <taxon>Clostridia</taxon>
        <taxon>Eubacteriales</taxon>
        <taxon>Oscillospiraceae</taxon>
        <taxon>Fumia</taxon>
    </lineage>
</organism>
<gene>
    <name evidence="1" type="ORF">H8710_00745</name>
</gene>
<comment type="caution">
    <text evidence="1">The sequence shown here is derived from an EMBL/GenBank/DDBJ whole genome shotgun (WGS) entry which is preliminary data.</text>
</comment>
<evidence type="ECO:0000313" key="1">
    <source>
        <dbReference type="EMBL" id="MBC8558585.1"/>
    </source>
</evidence>
<proteinExistence type="predicted"/>
<dbReference type="RefSeq" id="WP_249293476.1">
    <property type="nucleotide sequence ID" value="NZ_JACRSV010000001.1"/>
</dbReference>
<name>A0A926I584_9FIRM</name>
<keyword evidence="2" id="KW-1185">Reference proteome</keyword>
<dbReference type="EMBL" id="JACRSV010000001">
    <property type="protein sequence ID" value="MBC8558585.1"/>
    <property type="molecule type" value="Genomic_DNA"/>
</dbReference>
<accession>A0A926I584</accession>
<protein>
    <recommendedName>
        <fullName evidence="3">YtxH domain-containing protein</fullName>
    </recommendedName>
</protein>
<evidence type="ECO:0008006" key="3">
    <source>
        <dbReference type="Google" id="ProtNLM"/>
    </source>
</evidence>